<name>A0ABT8KY26_9BACT</name>
<dbReference type="EMBL" id="JAUJEB010000001">
    <property type="protein sequence ID" value="MDN5210409.1"/>
    <property type="molecule type" value="Genomic_DNA"/>
</dbReference>
<keyword evidence="5" id="KW-1185">Reference proteome</keyword>
<evidence type="ECO:0000256" key="1">
    <source>
        <dbReference type="SAM" id="SignalP"/>
    </source>
</evidence>
<feature type="domain" description="Carbohydrate-binding" evidence="2">
    <location>
        <begin position="44"/>
        <end position="189"/>
    </location>
</feature>
<feature type="domain" description="DUF5916" evidence="3">
    <location>
        <begin position="247"/>
        <end position="349"/>
    </location>
</feature>
<evidence type="ECO:0000259" key="3">
    <source>
        <dbReference type="Pfam" id="PF19313"/>
    </source>
</evidence>
<dbReference type="SUPFAM" id="SSF49344">
    <property type="entry name" value="CBD9-like"/>
    <property type="match status" value="1"/>
</dbReference>
<dbReference type="CDD" id="cd09618">
    <property type="entry name" value="CBM9_like_2"/>
    <property type="match status" value="1"/>
</dbReference>
<gene>
    <name evidence="4" type="ORF">QQ020_00070</name>
</gene>
<dbReference type="Gene3D" id="2.60.40.1190">
    <property type="match status" value="1"/>
</dbReference>
<dbReference type="InterPro" id="IPR010502">
    <property type="entry name" value="Carb-bd_dom_fam9"/>
</dbReference>
<protein>
    <submittedName>
        <fullName evidence="4">DUF5916 domain-containing protein</fullName>
    </submittedName>
</protein>
<sequence length="733" mass="84323">MRLFLLFLICFQLNTGLAQDSQNFPPSENPPVVNAHRAMGGIKVDGKLLEADWHDAEAVSDFFRMEPRQGGNYLYDTRVKVLYDNKNLYIGAFCKDSIGRKGVRVQDLRRDFSWGENDIFLVQLDPQNLKQYCVSFQTTPYGNQRDLQNFNDENTDNDWNALWSVRTHRTDSGYFAEFAIPFKSIRYEQLQATDSVAWGITFSRLARRDYEQTVFPAIPQSFSPYRMTYAAQLKGLEVPDPSANVRIEPYFLYQYDDVEQGGTNASEGDVKLGGDIKWAINPRSVLDLTFNTDFAQADVDRAVNNLERFNIFFPERRQFFLENSGIWAGAGSRSIKPFFSRTIGLQGSFNAEPARINGGVRYTMRNEDQAIAGLYIHQAETPNSTAASFGVARYLQNYGQENNIGVMVTHRLDEQSRELGTQKSNNTTLTVDGLVRPRDELTVTYMVSGSRDNSNDTLGLAGSIFAAYSTNKFYAGWLTNFVSEDYNPDMGFVFQKNVIWHNPGGYFIWRPKNIPWIRRFDPGAFFNYYHDASDPGNFQQGSIYLFPIYLIFTNGSFFQYAIFPTWQNINFNFAPLGISIEQDNYYYTRHQINFNTDRSAKFSLSGKLNWGKFYNGTRTTIEGGLRFAPIPHAALTVDYEFNNLEKLGEGNENLKTHLTTIGSRFALSPRLQLSAFYQYNTFDDQGRWNIRGSWEYRPLSFIYLVFNDNRIDNLERPFEEQQLIGKITFLKQF</sequence>
<evidence type="ECO:0000313" key="5">
    <source>
        <dbReference type="Proteomes" id="UP001172083"/>
    </source>
</evidence>
<dbReference type="RefSeq" id="WP_346755753.1">
    <property type="nucleotide sequence ID" value="NZ_JAUJEB010000001.1"/>
</dbReference>
<dbReference type="Pfam" id="PF19313">
    <property type="entry name" value="DUF5916"/>
    <property type="match status" value="1"/>
</dbReference>
<evidence type="ECO:0000313" key="4">
    <source>
        <dbReference type="EMBL" id="MDN5210409.1"/>
    </source>
</evidence>
<keyword evidence="1" id="KW-0732">Signal</keyword>
<accession>A0ABT8KY26</accession>
<comment type="caution">
    <text evidence="4">The sequence shown here is derived from an EMBL/GenBank/DDBJ whole genome shotgun (WGS) entry which is preliminary data.</text>
</comment>
<organism evidence="4 5">
    <name type="scientific">Agaribacillus aureus</name>
    <dbReference type="NCBI Taxonomy" id="3051825"/>
    <lineage>
        <taxon>Bacteria</taxon>
        <taxon>Pseudomonadati</taxon>
        <taxon>Bacteroidota</taxon>
        <taxon>Cytophagia</taxon>
        <taxon>Cytophagales</taxon>
        <taxon>Splendidivirgaceae</taxon>
        <taxon>Agaribacillus</taxon>
    </lineage>
</organism>
<evidence type="ECO:0000259" key="2">
    <source>
        <dbReference type="Pfam" id="PF06452"/>
    </source>
</evidence>
<feature type="signal peptide" evidence="1">
    <location>
        <begin position="1"/>
        <end position="18"/>
    </location>
</feature>
<dbReference type="InterPro" id="IPR045670">
    <property type="entry name" value="DUF5916"/>
</dbReference>
<feature type="chain" id="PRO_5046548952" evidence="1">
    <location>
        <begin position="19"/>
        <end position="733"/>
    </location>
</feature>
<reference evidence="4" key="1">
    <citation type="submission" date="2023-06" db="EMBL/GenBank/DDBJ databases">
        <title>Genomic of Agaribacillus aureum.</title>
        <authorList>
            <person name="Wang G."/>
        </authorList>
    </citation>
    <scope>NUCLEOTIDE SEQUENCE</scope>
    <source>
        <strain evidence="4">BMA12</strain>
    </source>
</reference>
<dbReference type="Pfam" id="PF06452">
    <property type="entry name" value="CBM9_1"/>
    <property type="match status" value="1"/>
</dbReference>
<dbReference type="Proteomes" id="UP001172083">
    <property type="component" value="Unassembled WGS sequence"/>
</dbReference>
<proteinExistence type="predicted"/>
<dbReference type="SUPFAM" id="SSF56935">
    <property type="entry name" value="Porins"/>
    <property type="match status" value="1"/>
</dbReference>